<organism evidence="2 3">
    <name type="scientific">Cricetulus griseus</name>
    <name type="common">Chinese hamster</name>
    <name type="synonym">Cricetulus barabensis griseus</name>
    <dbReference type="NCBI Taxonomy" id="10029"/>
    <lineage>
        <taxon>Eukaryota</taxon>
        <taxon>Metazoa</taxon>
        <taxon>Chordata</taxon>
        <taxon>Craniata</taxon>
        <taxon>Vertebrata</taxon>
        <taxon>Euteleostomi</taxon>
        <taxon>Mammalia</taxon>
        <taxon>Eutheria</taxon>
        <taxon>Euarchontoglires</taxon>
        <taxon>Glires</taxon>
        <taxon>Rodentia</taxon>
        <taxon>Myomorpha</taxon>
        <taxon>Muroidea</taxon>
        <taxon>Cricetidae</taxon>
        <taxon>Cricetinae</taxon>
        <taxon>Cricetulus</taxon>
    </lineage>
</organism>
<evidence type="ECO:0000256" key="1">
    <source>
        <dbReference type="SAM" id="MobiDB-lite"/>
    </source>
</evidence>
<feature type="region of interest" description="Disordered" evidence="1">
    <location>
        <begin position="50"/>
        <end position="69"/>
    </location>
</feature>
<protein>
    <submittedName>
        <fullName evidence="2">Testis-specific serine/threonine-protein kinase 3-like protein</fullName>
        <ecNumber evidence="2">2.7.11.1</ecNumber>
    </submittedName>
</protein>
<evidence type="ECO:0000313" key="2">
    <source>
        <dbReference type="EMBL" id="ERE91170.1"/>
    </source>
</evidence>
<proteinExistence type="predicted"/>
<dbReference type="Proteomes" id="UP000030759">
    <property type="component" value="Unassembled WGS sequence"/>
</dbReference>
<dbReference type="EMBL" id="KE663643">
    <property type="protein sequence ID" value="ERE91170.1"/>
    <property type="molecule type" value="Genomic_DNA"/>
</dbReference>
<keyword evidence="2" id="KW-0808">Transferase</keyword>
<reference evidence="3" key="1">
    <citation type="journal article" date="2013" name="Nat. Biotechnol.">
        <title>Chinese hamster genome sequenced from sorted chromosomes.</title>
        <authorList>
            <person name="Brinkrolf K."/>
            <person name="Rupp O."/>
            <person name="Laux H."/>
            <person name="Kollin F."/>
            <person name="Ernst W."/>
            <person name="Linke B."/>
            <person name="Kofler R."/>
            <person name="Romand S."/>
            <person name="Hesse F."/>
            <person name="Budach W.E."/>
            <person name="Galosy S."/>
            <person name="Muller D."/>
            <person name="Noll T."/>
            <person name="Wienberg J."/>
            <person name="Jostock T."/>
            <person name="Leonard M."/>
            <person name="Grillari J."/>
            <person name="Tauch A."/>
            <person name="Goesmann A."/>
            <person name="Helk B."/>
            <person name="Mott J.E."/>
            <person name="Puhler A."/>
            <person name="Borth N."/>
        </authorList>
    </citation>
    <scope>NUCLEOTIDE SEQUENCE [LARGE SCALE GENOMIC DNA]</scope>
    <source>
        <strain evidence="3">17A/GY</strain>
    </source>
</reference>
<sequence length="69" mass="7433">MVTGCMPFDDSDIAGLPRRQKRGVLYPDGLELSERCKALIAELLQFSPSARPSAGQVARNGWLRAGDSG</sequence>
<keyword evidence="2" id="KW-0418">Kinase</keyword>
<dbReference type="AlphaFoldDB" id="A0A061IRF2"/>
<dbReference type="GO" id="GO:0004674">
    <property type="term" value="F:protein serine/threonine kinase activity"/>
    <property type="evidence" value="ECO:0007669"/>
    <property type="project" value="UniProtKB-EC"/>
</dbReference>
<dbReference type="SUPFAM" id="SSF56112">
    <property type="entry name" value="Protein kinase-like (PK-like)"/>
    <property type="match status" value="1"/>
</dbReference>
<dbReference type="InterPro" id="IPR011009">
    <property type="entry name" value="Kinase-like_dom_sf"/>
</dbReference>
<gene>
    <name evidence="2" type="ORF">H671_1g1166</name>
</gene>
<dbReference type="EC" id="2.7.11.1" evidence="2"/>
<name>A0A061IRF2_CRIGR</name>
<accession>A0A061IRF2</accession>
<evidence type="ECO:0000313" key="3">
    <source>
        <dbReference type="Proteomes" id="UP000030759"/>
    </source>
</evidence>
<dbReference type="Gene3D" id="1.10.510.10">
    <property type="entry name" value="Transferase(Phosphotransferase) domain 1"/>
    <property type="match status" value="1"/>
</dbReference>